<accession>A0ABR1GEM0</accession>
<proteinExistence type="inferred from homology"/>
<protein>
    <submittedName>
        <fullName evidence="7">Sterol 24-C-methyltransferase</fullName>
    </submittedName>
</protein>
<dbReference type="Proteomes" id="UP001363151">
    <property type="component" value="Unassembled WGS sequence"/>
</dbReference>
<reference evidence="7 8" key="1">
    <citation type="submission" date="2024-03" db="EMBL/GenBank/DDBJ databases">
        <title>Aureococcus anophagefferens CCMP1851 and Kratosvirus quantuckense: Draft genome of a second virus-susceptible host strain in the model system.</title>
        <authorList>
            <person name="Chase E."/>
            <person name="Truchon A.R."/>
            <person name="Schepens W."/>
            <person name="Wilhelm S.W."/>
        </authorList>
    </citation>
    <scope>NUCLEOTIDE SEQUENCE [LARGE SCALE GENOMIC DNA]</scope>
    <source>
        <strain evidence="7 8">CCMP1851</strain>
    </source>
</reference>
<dbReference type="SUPFAM" id="SSF53335">
    <property type="entry name" value="S-adenosyl-L-methionine-dependent methyltransferases"/>
    <property type="match status" value="1"/>
</dbReference>
<evidence type="ECO:0000313" key="8">
    <source>
        <dbReference type="Proteomes" id="UP001363151"/>
    </source>
</evidence>
<feature type="region of interest" description="SAM motif II" evidence="4">
    <location>
        <begin position="219"/>
        <end position="227"/>
    </location>
</feature>
<dbReference type="Pfam" id="PF08241">
    <property type="entry name" value="Methyltransf_11"/>
    <property type="match status" value="1"/>
</dbReference>
<dbReference type="InterPro" id="IPR013216">
    <property type="entry name" value="Methyltransf_11"/>
</dbReference>
<feature type="signal peptide" evidence="5">
    <location>
        <begin position="1"/>
        <end position="20"/>
    </location>
</feature>
<dbReference type="EMBL" id="JBBJCI010000023">
    <property type="protein sequence ID" value="KAK7254555.1"/>
    <property type="molecule type" value="Genomic_DNA"/>
</dbReference>
<evidence type="ECO:0000256" key="5">
    <source>
        <dbReference type="SAM" id="SignalP"/>
    </source>
</evidence>
<gene>
    <name evidence="7" type="ORF">SO694_00010019</name>
</gene>
<keyword evidence="1 4" id="KW-0489">Methyltransferase</keyword>
<evidence type="ECO:0000256" key="3">
    <source>
        <dbReference type="ARBA" id="ARBA00022691"/>
    </source>
</evidence>
<evidence type="ECO:0000313" key="7">
    <source>
        <dbReference type="EMBL" id="KAK7254555.1"/>
    </source>
</evidence>
<sequence length="379" mass="42637">MPRVLLAMLAAASALVPARRLPVMAKPRARSSAVAAPQMGYALAAPAKFALKWALPSIATVVAGRWLKKRLDRPSRPYDRAANSVGREYDAWTKEGILEHYWGEHIHLGYYTDAELDRGYLRKDFIEAKYNFTQRMMDWGGVTTAKTETGGADVKILDVGCGIGGTSRYMATTLPESSVTGITLSGEQRDRATKLAAERDIPNAKFQVMDALNMDFEDNSFDVVWGCESGEHMPDKKKYVTEMARVLKPGGKMVIATWCQRDNATRSFNAEEEQALDFLYSEWTHPYFISIPDYAKSLKKDAAMVDVETDDWNKNTIASWRHSIWVGVFDPWPVIRAGPRMWYKCLRDGICLERMHRAFKRGLMEYGMIKGTKPLAAAA</sequence>
<dbReference type="PANTHER" id="PTHR44068:SF11">
    <property type="entry name" value="GERANYL DIPHOSPHATE 2-C-METHYLTRANSFERASE"/>
    <property type="match status" value="1"/>
</dbReference>
<dbReference type="PROSITE" id="PS51581">
    <property type="entry name" value="SAM_GTMT"/>
    <property type="match status" value="1"/>
</dbReference>
<keyword evidence="2 4" id="KW-0808">Transferase</keyword>
<dbReference type="InterPro" id="IPR029063">
    <property type="entry name" value="SAM-dependent_MTases_sf"/>
</dbReference>
<organism evidence="7 8">
    <name type="scientific">Aureococcus anophagefferens</name>
    <name type="common">Harmful bloom alga</name>
    <dbReference type="NCBI Taxonomy" id="44056"/>
    <lineage>
        <taxon>Eukaryota</taxon>
        <taxon>Sar</taxon>
        <taxon>Stramenopiles</taxon>
        <taxon>Ochrophyta</taxon>
        <taxon>Pelagophyceae</taxon>
        <taxon>Pelagomonadales</taxon>
        <taxon>Pelagomonadaceae</taxon>
        <taxon>Aureococcus</taxon>
    </lineage>
</organism>
<feature type="domain" description="Methyltransferase type 11" evidence="6">
    <location>
        <begin position="157"/>
        <end position="255"/>
    </location>
</feature>
<name>A0ABR1GEM0_AURAN</name>
<feature type="chain" id="PRO_5046347871" evidence="5">
    <location>
        <begin position="21"/>
        <end position="379"/>
    </location>
</feature>
<evidence type="ECO:0000256" key="2">
    <source>
        <dbReference type="ARBA" id="ARBA00022679"/>
    </source>
</evidence>
<evidence type="ECO:0000256" key="1">
    <source>
        <dbReference type="ARBA" id="ARBA00022603"/>
    </source>
</evidence>
<dbReference type="CDD" id="cd02440">
    <property type="entry name" value="AdoMet_MTases"/>
    <property type="match status" value="1"/>
</dbReference>
<keyword evidence="5" id="KW-0732">Signal</keyword>
<dbReference type="InterPro" id="IPR050447">
    <property type="entry name" value="Erg6_SMT_methyltransf"/>
</dbReference>
<evidence type="ECO:0000259" key="6">
    <source>
        <dbReference type="Pfam" id="PF08241"/>
    </source>
</evidence>
<keyword evidence="8" id="KW-1185">Reference proteome</keyword>
<keyword evidence="3 4" id="KW-0949">S-adenosyl-L-methionine</keyword>
<comment type="similarity">
    <text evidence="4">Belongs to the class I-like SAM-binding methyltransferase superfamily. gTMT family.</text>
</comment>
<dbReference type="InterPro" id="IPR025774">
    <property type="entry name" value="PiNMT-like"/>
</dbReference>
<dbReference type="Gene3D" id="3.40.50.150">
    <property type="entry name" value="Vaccinia Virus protein VP39"/>
    <property type="match status" value="1"/>
</dbReference>
<comment type="caution">
    <text evidence="7">The sequence shown here is derived from an EMBL/GenBank/DDBJ whole genome shotgun (WGS) entry which is preliminary data.</text>
</comment>
<feature type="region of interest" description="SAM motif III" evidence="4">
    <location>
        <begin position="246"/>
        <end position="255"/>
    </location>
</feature>
<dbReference type="PANTHER" id="PTHR44068">
    <property type="entry name" value="ZGC:194242"/>
    <property type="match status" value="1"/>
</dbReference>
<evidence type="ECO:0000256" key="4">
    <source>
        <dbReference type="PROSITE-ProRule" id="PRU00914"/>
    </source>
</evidence>
<feature type="region of interest" description="SAM motif I" evidence="4">
    <location>
        <begin position="156"/>
        <end position="165"/>
    </location>
</feature>